<evidence type="ECO:0000313" key="2">
    <source>
        <dbReference type="EMBL" id="MDY7232916.1"/>
    </source>
</evidence>
<evidence type="ECO:0000256" key="1">
    <source>
        <dbReference type="SAM" id="MobiDB-lite"/>
    </source>
</evidence>
<dbReference type="EMBL" id="JAXIVS010000024">
    <property type="protein sequence ID" value="MDY7232916.1"/>
    <property type="molecule type" value="Genomic_DNA"/>
</dbReference>
<proteinExistence type="predicted"/>
<name>A0ABU5HHT1_9BACT</name>
<accession>A0ABU5HHT1</accession>
<protein>
    <submittedName>
        <fullName evidence="2">Uncharacterized protein</fullName>
    </submittedName>
</protein>
<evidence type="ECO:0000313" key="3">
    <source>
        <dbReference type="Proteomes" id="UP001291309"/>
    </source>
</evidence>
<sequence>MPTNAKKEKKKARQKETNAMVTWWEAEVGPRPAILEAALGGLLTHLKAPTVWNALKSTLAKHPDKDPQKILDEVHRSVRPIRRQKLGLKPKTQTQQKPKPKAEKVIDWWRRNIGDEVPRLEARLTRMANGVPLTNLKRALKGAQVKAKGAGAMLKKAEKHVQSYRKSIEEAGAGKDEEPGK</sequence>
<feature type="region of interest" description="Disordered" evidence="1">
    <location>
        <begin position="82"/>
        <end position="102"/>
    </location>
</feature>
<organism evidence="2 3">
    <name type="scientific">Hyalangium rubrum</name>
    <dbReference type="NCBI Taxonomy" id="3103134"/>
    <lineage>
        <taxon>Bacteria</taxon>
        <taxon>Pseudomonadati</taxon>
        <taxon>Myxococcota</taxon>
        <taxon>Myxococcia</taxon>
        <taxon>Myxococcales</taxon>
        <taxon>Cystobacterineae</taxon>
        <taxon>Archangiaceae</taxon>
        <taxon>Hyalangium</taxon>
    </lineage>
</organism>
<keyword evidence="3" id="KW-1185">Reference proteome</keyword>
<dbReference type="Proteomes" id="UP001291309">
    <property type="component" value="Unassembled WGS sequence"/>
</dbReference>
<gene>
    <name evidence="2" type="ORF">SYV04_41405</name>
</gene>
<dbReference type="RefSeq" id="WP_321551627.1">
    <property type="nucleotide sequence ID" value="NZ_JAXIVS010000024.1"/>
</dbReference>
<reference evidence="2 3" key="1">
    <citation type="submission" date="2023-12" db="EMBL/GenBank/DDBJ databases">
        <title>the genome sequence of Hyalangium sp. s54d21.</title>
        <authorList>
            <person name="Zhang X."/>
        </authorList>
    </citation>
    <scope>NUCLEOTIDE SEQUENCE [LARGE SCALE GENOMIC DNA]</scope>
    <source>
        <strain evidence="3">s54d21</strain>
    </source>
</reference>
<comment type="caution">
    <text evidence="2">The sequence shown here is derived from an EMBL/GenBank/DDBJ whole genome shotgun (WGS) entry which is preliminary data.</text>
</comment>